<dbReference type="InterPro" id="IPR028974">
    <property type="entry name" value="TSP_type-3_rpt"/>
</dbReference>
<evidence type="ECO:0000313" key="2">
    <source>
        <dbReference type="EMBL" id="NRS91187.1"/>
    </source>
</evidence>
<gene>
    <name evidence="2" type="ORF">HNQ03_000252</name>
</gene>
<evidence type="ECO:0008006" key="4">
    <source>
        <dbReference type="Google" id="ProtNLM"/>
    </source>
</evidence>
<dbReference type="GO" id="GO:0007155">
    <property type="term" value="P:cell adhesion"/>
    <property type="evidence" value="ECO:0007669"/>
    <property type="project" value="InterPro"/>
</dbReference>
<keyword evidence="1" id="KW-0732">Signal</keyword>
<dbReference type="AlphaFoldDB" id="A0A8J8K7Q1"/>
<comment type="caution">
    <text evidence="2">The sequence shown here is derived from an EMBL/GenBank/DDBJ whole genome shotgun (WGS) entry which is preliminary data.</text>
</comment>
<dbReference type="InterPro" id="IPR003367">
    <property type="entry name" value="Thrombospondin_3-like_rpt"/>
</dbReference>
<accession>A0A8J8K7Q1</accession>
<dbReference type="Proteomes" id="UP000610746">
    <property type="component" value="Unassembled WGS sequence"/>
</dbReference>
<dbReference type="EMBL" id="JABSNO010000001">
    <property type="protein sequence ID" value="NRS91187.1"/>
    <property type="molecule type" value="Genomic_DNA"/>
</dbReference>
<dbReference type="Pfam" id="PF02412">
    <property type="entry name" value="TSP_3"/>
    <property type="match status" value="2"/>
</dbReference>
<organism evidence="2 3">
    <name type="scientific">Frigoriflavimonas asaccharolytica</name>
    <dbReference type="NCBI Taxonomy" id="2735899"/>
    <lineage>
        <taxon>Bacteria</taxon>
        <taxon>Pseudomonadati</taxon>
        <taxon>Bacteroidota</taxon>
        <taxon>Flavobacteriia</taxon>
        <taxon>Flavobacteriales</taxon>
        <taxon>Weeksellaceae</taxon>
        <taxon>Frigoriflavimonas</taxon>
    </lineage>
</organism>
<name>A0A8J8K7Q1_9FLAO</name>
<evidence type="ECO:0000256" key="1">
    <source>
        <dbReference type="ARBA" id="ARBA00022729"/>
    </source>
</evidence>
<evidence type="ECO:0000313" key="3">
    <source>
        <dbReference type="Proteomes" id="UP000610746"/>
    </source>
</evidence>
<proteinExistence type="predicted"/>
<sequence length="321" mass="36811">MKTHLSLLFLFTLIFCNSQQITDKDALKNCRKEFNKKTCLSDKDEDGVLHYLDQCPYDAGPIENNGCPWPDTDGDFLIDKDDACPIVAGPLENNGCPWPDTDNDGILDKDDACPTVVGLKDNNGCPDPRIKCLEITKSDSISFKNFKLKNNNLSKNYEGLADLIVQKISEEKDFGLIYIELFETEPSCYYQPSGSVLQCRSTLKSNKYDFLISKLFSKYTFENLKNNVLLPITTSKFNLASEEKMNNYLDMSKEQYIYFIKNYEGYKIQIKGSKTNKSSKSLKLNASFVEENPYDVILDLNNKKYNYKFVNNQWKLVITEK</sequence>
<protein>
    <recommendedName>
        <fullName evidence="4">Thrombospondin type 3 repeat-containing protein</fullName>
    </recommendedName>
</protein>
<reference evidence="2" key="1">
    <citation type="submission" date="2020-05" db="EMBL/GenBank/DDBJ databases">
        <title>Genomic Encyclopedia of Type Strains, Phase IV (KMG-V): Genome sequencing to study the core and pangenomes of soil and plant-associated prokaryotes.</title>
        <authorList>
            <person name="Whitman W."/>
        </authorList>
    </citation>
    <scope>NUCLEOTIDE SEQUENCE</scope>
    <source>
        <strain evidence="2">16F</strain>
    </source>
</reference>
<dbReference type="RefSeq" id="WP_173777813.1">
    <property type="nucleotide sequence ID" value="NZ_JABSNO010000001.1"/>
</dbReference>
<keyword evidence="3" id="KW-1185">Reference proteome</keyword>
<dbReference type="GO" id="GO:0005509">
    <property type="term" value="F:calcium ion binding"/>
    <property type="evidence" value="ECO:0007669"/>
    <property type="project" value="InterPro"/>
</dbReference>
<dbReference type="SUPFAM" id="SSF103647">
    <property type="entry name" value="TSP type-3 repeat"/>
    <property type="match status" value="1"/>
</dbReference>
<dbReference type="Gene3D" id="4.10.1080.10">
    <property type="entry name" value="TSP type-3 repeat"/>
    <property type="match status" value="1"/>
</dbReference>